<gene>
    <name evidence="1" type="ORF">ACETRX_03860</name>
</gene>
<dbReference type="RefSeq" id="WP_394308662.1">
    <property type="nucleotide sequence ID" value="NZ_JBHGPK010000001.1"/>
</dbReference>
<dbReference type="EMBL" id="JBHGPK010000001">
    <property type="protein sequence ID" value="MFC2248740.1"/>
    <property type="molecule type" value="Genomic_DNA"/>
</dbReference>
<protein>
    <submittedName>
        <fullName evidence="1">Uncharacterized protein</fullName>
    </submittedName>
</protein>
<comment type="caution">
    <text evidence="1">The sequence shown here is derived from an EMBL/GenBank/DDBJ whole genome shotgun (WGS) entry which is preliminary data.</text>
</comment>
<evidence type="ECO:0000313" key="2">
    <source>
        <dbReference type="Proteomes" id="UP001595190"/>
    </source>
</evidence>
<proteinExistence type="predicted"/>
<dbReference type="Proteomes" id="UP001595190">
    <property type="component" value="Unassembled WGS sequence"/>
</dbReference>
<name>A0ABV6Z962_9HYPH</name>
<sequence>MADEADAGNALVALIAAAVYPNGTSQPSALGAPTSVMRGWPVPAVLDQAMNAGQVVISVFGQNGTEKNVTRFSRDWAQLVPAVETVTTTVLDNVLTLSGSIQTPQNVAVIVGDYPPSKISAIYPVQAGDTLATIATGLATLLTARGVTVSTAGPVLTFAPNARVVARAGGYGTIVRELKRQERCFTITVWCNSPAQRDQVSPIIDIALARPENLRFADGTVGRLLYERTLVLDERQTVEIYRRDIQYRVEYPTIETQDATKILVVETDITAN</sequence>
<accession>A0ABV6Z962</accession>
<organism evidence="1 2">
    <name type="scientific">Labrys neptuniae</name>
    <dbReference type="NCBI Taxonomy" id="376174"/>
    <lineage>
        <taxon>Bacteria</taxon>
        <taxon>Pseudomonadati</taxon>
        <taxon>Pseudomonadota</taxon>
        <taxon>Alphaproteobacteria</taxon>
        <taxon>Hyphomicrobiales</taxon>
        <taxon>Xanthobacteraceae</taxon>
        <taxon>Labrys</taxon>
    </lineage>
</organism>
<evidence type="ECO:0000313" key="1">
    <source>
        <dbReference type="EMBL" id="MFC2248740.1"/>
    </source>
</evidence>
<reference evidence="1 2" key="1">
    <citation type="submission" date="2024-09" db="EMBL/GenBank/DDBJ databases">
        <title>Description of Labrys sedimenti sp. nov., isolated from a diclofenac-degrading enrichment culture, and genome-based reclassification of Labrys portucalensis as a later heterotypic synonym of Labrys neptuniae.</title>
        <authorList>
            <person name="Tancsics A."/>
            <person name="Csepanyi A."/>
        </authorList>
    </citation>
    <scope>NUCLEOTIDE SEQUENCE [LARGE SCALE GENOMIC DNA]</scope>
    <source>
        <strain evidence="1 2">LMG 23412</strain>
    </source>
</reference>